<sequence length="146" mass="17393">MKLTGPDSSFELNILDYEYSDSQYFMDRNWLLVSLKTRYQNKEYTTTAPLLSTWEIELLIQWMRSVVSRRQLSPRLSFVEPCLGFRYASSDINRYQFGIKLDQEATPDWYDDSSKPFWLPVMPDNDELEHAIYDLEKQLNLFPVRA</sequence>
<dbReference type="RefSeq" id="WP_111627196.1">
    <property type="nucleotide sequence ID" value="NZ_QLMC01000001.1"/>
</dbReference>
<dbReference type="AlphaFoldDB" id="A0A327X9W0"/>
<dbReference type="InterPro" id="IPR056510">
    <property type="entry name" value="WapI"/>
</dbReference>
<proteinExistence type="predicted"/>
<name>A0A327X9W0_LARAB</name>
<dbReference type="Pfam" id="PF24716">
    <property type="entry name" value="WapI"/>
    <property type="match status" value="1"/>
</dbReference>
<dbReference type="EMBL" id="QLMC01000001">
    <property type="protein sequence ID" value="RAK03048.1"/>
    <property type="molecule type" value="Genomic_DNA"/>
</dbReference>
<keyword evidence="2" id="KW-1185">Reference proteome</keyword>
<gene>
    <name evidence="1" type="ORF">LX87_01170</name>
</gene>
<organism evidence="1 2">
    <name type="scientific">Larkinella arboricola</name>
    <dbReference type="NCBI Taxonomy" id="643671"/>
    <lineage>
        <taxon>Bacteria</taxon>
        <taxon>Pseudomonadati</taxon>
        <taxon>Bacteroidota</taxon>
        <taxon>Cytophagia</taxon>
        <taxon>Cytophagales</taxon>
        <taxon>Spirosomataceae</taxon>
        <taxon>Larkinella</taxon>
    </lineage>
</organism>
<evidence type="ECO:0000313" key="1">
    <source>
        <dbReference type="EMBL" id="RAK03048.1"/>
    </source>
</evidence>
<dbReference type="Proteomes" id="UP000248790">
    <property type="component" value="Unassembled WGS sequence"/>
</dbReference>
<reference evidence="1 2" key="1">
    <citation type="submission" date="2018-06" db="EMBL/GenBank/DDBJ databases">
        <title>Genomic Encyclopedia of Archaeal and Bacterial Type Strains, Phase II (KMG-II): from individual species to whole genera.</title>
        <authorList>
            <person name="Goeker M."/>
        </authorList>
    </citation>
    <scope>NUCLEOTIDE SEQUENCE [LARGE SCALE GENOMIC DNA]</scope>
    <source>
        <strain evidence="1 2">DSM 21851</strain>
    </source>
</reference>
<protein>
    <submittedName>
        <fullName evidence="1">Uncharacterized protein</fullName>
    </submittedName>
</protein>
<accession>A0A327X9W0</accession>
<comment type="caution">
    <text evidence="1">The sequence shown here is derived from an EMBL/GenBank/DDBJ whole genome shotgun (WGS) entry which is preliminary data.</text>
</comment>
<dbReference type="OrthoDB" id="952057at2"/>
<evidence type="ECO:0000313" key="2">
    <source>
        <dbReference type="Proteomes" id="UP000248790"/>
    </source>
</evidence>